<evidence type="ECO:0000256" key="5">
    <source>
        <dbReference type="ARBA" id="ARBA00023049"/>
    </source>
</evidence>
<dbReference type="PANTHER" id="PTHR22726:SF24">
    <property type="entry name" value="M48 FAMILY METALLOPEPTIDASE"/>
    <property type="match status" value="1"/>
</dbReference>
<organism evidence="8 9">
    <name type="scientific">Rosistilla ulvae</name>
    <dbReference type="NCBI Taxonomy" id="1930277"/>
    <lineage>
        <taxon>Bacteria</taxon>
        <taxon>Pseudomonadati</taxon>
        <taxon>Planctomycetota</taxon>
        <taxon>Planctomycetia</taxon>
        <taxon>Pirellulales</taxon>
        <taxon>Pirellulaceae</taxon>
        <taxon>Rosistilla</taxon>
    </lineage>
</organism>
<comment type="similarity">
    <text evidence="6">Belongs to the peptidase M48 family.</text>
</comment>
<dbReference type="GO" id="GO:0004222">
    <property type="term" value="F:metalloendopeptidase activity"/>
    <property type="evidence" value="ECO:0007669"/>
    <property type="project" value="InterPro"/>
</dbReference>
<dbReference type="InterPro" id="IPR051156">
    <property type="entry name" value="Mito/Outer_Membr_Metalloprot"/>
</dbReference>
<evidence type="ECO:0000259" key="7">
    <source>
        <dbReference type="Pfam" id="PF01435"/>
    </source>
</evidence>
<dbReference type="Proteomes" id="UP000319557">
    <property type="component" value="Chromosome"/>
</dbReference>
<dbReference type="GO" id="GO:0051603">
    <property type="term" value="P:proteolysis involved in protein catabolic process"/>
    <property type="evidence" value="ECO:0007669"/>
    <property type="project" value="TreeGrafter"/>
</dbReference>
<keyword evidence="4 6" id="KW-0862">Zinc</keyword>
<dbReference type="PROSITE" id="PS51318">
    <property type="entry name" value="TAT"/>
    <property type="match status" value="1"/>
</dbReference>
<dbReference type="InterPro" id="IPR001915">
    <property type="entry name" value="Peptidase_M48"/>
</dbReference>
<comment type="cofactor">
    <cofactor evidence="6">
        <name>Zn(2+)</name>
        <dbReference type="ChEBI" id="CHEBI:29105"/>
    </cofactor>
    <text evidence="6">Binds 1 zinc ion per subunit.</text>
</comment>
<evidence type="ECO:0000256" key="3">
    <source>
        <dbReference type="ARBA" id="ARBA00022801"/>
    </source>
</evidence>
<accession>A0A517M7W9</accession>
<evidence type="ECO:0000256" key="6">
    <source>
        <dbReference type="RuleBase" id="RU003983"/>
    </source>
</evidence>
<feature type="domain" description="Peptidase M48" evidence="7">
    <location>
        <begin position="71"/>
        <end position="255"/>
    </location>
</feature>
<evidence type="ECO:0000256" key="2">
    <source>
        <dbReference type="ARBA" id="ARBA00022723"/>
    </source>
</evidence>
<dbReference type="EMBL" id="CP036261">
    <property type="protein sequence ID" value="QDS90975.1"/>
    <property type="molecule type" value="Genomic_DNA"/>
</dbReference>
<dbReference type="GO" id="GO:0046872">
    <property type="term" value="F:metal ion binding"/>
    <property type="evidence" value="ECO:0007669"/>
    <property type="project" value="UniProtKB-KW"/>
</dbReference>
<keyword evidence="1 6" id="KW-0645">Protease</keyword>
<dbReference type="KEGG" id="ruv:EC9_51940"/>
<gene>
    <name evidence="8" type="primary">yfgC_2</name>
    <name evidence="8" type="ORF">EC9_51940</name>
</gene>
<dbReference type="InterPro" id="IPR006311">
    <property type="entry name" value="TAT_signal"/>
</dbReference>
<dbReference type="Pfam" id="PF01435">
    <property type="entry name" value="Peptidase_M48"/>
    <property type="match status" value="1"/>
</dbReference>
<dbReference type="AlphaFoldDB" id="A0A517M7W9"/>
<reference evidence="8 9" key="1">
    <citation type="submission" date="2019-02" db="EMBL/GenBank/DDBJ databases">
        <title>Deep-cultivation of Planctomycetes and their phenomic and genomic characterization uncovers novel biology.</title>
        <authorList>
            <person name="Wiegand S."/>
            <person name="Jogler M."/>
            <person name="Boedeker C."/>
            <person name="Pinto D."/>
            <person name="Vollmers J."/>
            <person name="Rivas-Marin E."/>
            <person name="Kohn T."/>
            <person name="Peeters S.H."/>
            <person name="Heuer A."/>
            <person name="Rast P."/>
            <person name="Oberbeckmann S."/>
            <person name="Bunk B."/>
            <person name="Jeske O."/>
            <person name="Meyerdierks A."/>
            <person name="Storesund J.E."/>
            <person name="Kallscheuer N."/>
            <person name="Luecker S."/>
            <person name="Lage O.M."/>
            <person name="Pohl T."/>
            <person name="Merkel B.J."/>
            <person name="Hornburger P."/>
            <person name="Mueller R.-W."/>
            <person name="Bruemmer F."/>
            <person name="Labrenz M."/>
            <person name="Spormann A.M."/>
            <person name="Op den Camp H."/>
            <person name="Overmann J."/>
            <person name="Amann R."/>
            <person name="Jetten M.S.M."/>
            <person name="Mascher T."/>
            <person name="Medema M.H."/>
            <person name="Devos D.P."/>
            <person name="Kaster A.-K."/>
            <person name="Ovreas L."/>
            <person name="Rohde M."/>
            <person name="Galperin M.Y."/>
            <person name="Jogler C."/>
        </authorList>
    </citation>
    <scope>NUCLEOTIDE SEQUENCE [LARGE SCALE GENOMIC DNA]</scope>
    <source>
        <strain evidence="8 9">EC9</strain>
    </source>
</reference>
<keyword evidence="5 6" id="KW-0482">Metalloprotease</keyword>
<sequence length="278" mass="30128">MSEMKEINRRQCLGGLLVTGAAAGVASCGCRSAPYTGRKQLLIYPEGKEMTLGSEAYGEVTKETPLSENPQYTAMVQRVGERIAAVAGRSDFQWEFKTLQSEEQNAFCLPGGKVAIYEGILPVCQNEAGLAVVMGHEIAHALARHGGERMSQNAAVQGVQTAASYILQNQEETKKEMIFKAYGMATEYGVLLPFSRKHESEADEIGITLMANAGYDPAEAPRFWTRFGAAGTGEKQPEFLSTHPSDERRSQDLEALLPGARTLYEQAADQVGLGEAIS</sequence>
<evidence type="ECO:0000313" key="8">
    <source>
        <dbReference type="EMBL" id="QDS90975.1"/>
    </source>
</evidence>
<evidence type="ECO:0000256" key="4">
    <source>
        <dbReference type="ARBA" id="ARBA00022833"/>
    </source>
</evidence>
<dbReference type="GO" id="GO:0016020">
    <property type="term" value="C:membrane"/>
    <property type="evidence" value="ECO:0007669"/>
    <property type="project" value="TreeGrafter"/>
</dbReference>
<dbReference type="CDD" id="cd07331">
    <property type="entry name" value="M48C_Oma1_like"/>
    <property type="match status" value="1"/>
</dbReference>
<protein>
    <submittedName>
        <fullName evidence="8">TPR repeat-containing protein YfgC</fullName>
    </submittedName>
</protein>
<evidence type="ECO:0000256" key="1">
    <source>
        <dbReference type="ARBA" id="ARBA00022670"/>
    </source>
</evidence>
<proteinExistence type="inferred from homology"/>
<keyword evidence="9" id="KW-1185">Reference proteome</keyword>
<evidence type="ECO:0000313" key="9">
    <source>
        <dbReference type="Proteomes" id="UP000319557"/>
    </source>
</evidence>
<name>A0A517M7W9_9BACT</name>
<keyword evidence="2" id="KW-0479">Metal-binding</keyword>
<dbReference type="PANTHER" id="PTHR22726">
    <property type="entry name" value="METALLOENDOPEPTIDASE OMA1"/>
    <property type="match status" value="1"/>
</dbReference>
<dbReference type="PROSITE" id="PS51257">
    <property type="entry name" value="PROKAR_LIPOPROTEIN"/>
    <property type="match status" value="1"/>
</dbReference>
<keyword evidence="3 6" id="KW-0378">Hydrolase</keyword>
<dbReference type="Gene3D" id="3.30.2010.10">
    <property type="entry name" value="Metalloproteases ('zincins'), catalytic domain"/>
    <property type="match status" value="1"/>
</dbReference>